<keyword evidence="3" id="KW-1185">Reference proteome</keyword>
<feature type="chain" id="PRO_5019038143" evidence="1">
    <location>
        <begin position="27"/>
        <end position="165"/>
    </location>
</feature>
<dbReference type="VEuPathDB" id="FungiDB:DFL_004901"/>
<gene>
    <name evidence="2" type="ORF">DFL_004901</name>
</gene>
<feature type="signal peptide" evidence="1">
    <location>
        <begin position="1"/>
        <end position="26"/>
    </location>
</feature>
<reference evidence="2 3" key="1">
    <citation type="submission" date="2019-01" db="EMBL/GenBank/DDBJ databases">
        <title>Intercellular communication is required for trap formation in the nematode-trapping fungus Duddingtonia flagrans.</title>
        <authorList>
            <person name="Youssar L."/>
            <person name="Wernet V."/>
            <person name="Hensel N."/>
            <person name="Hildebrandt H.-G."/>
            <person name="Fischer R."/>
        </authorList>
    </citation>
    <scope>NUCLEOTIDE SEQUENCE [LARGE SCALE GENOMIC DNA]</scope>
    <source>
        <strain evidence="2 3">CBS H-5679</strain>
    </source>
</reference>
<dbReference type="Proteomes" id="UP000283090">
    <property type="component" value="Unassembled WGS sequence"/>
</dbReference>
<dbReference type="RefSeq" id="XP_067492179.1">
    <property type="nucleotide sequence ID" value="XM_067634075.1"/>
</dbReference>
<organism evidence="2 3">
    <name type="scientific">Arthrobotrys flagrans</name>
    <name type="common">Nematode-trapping fungus</name>
    <name type="synonym">Trichothecium flagrans</name>
    <dbReference type="NCBI Taxonomy" id="97331"/>
    <lineage>
        <taxon>Eukaryota</taxon>
        <taxon>Fungi</taxon>
        <taxon>Dikarya</taxon>
        <taxon>Ascomycota</taxon>
        <taxon>Pezizomycotina</taxon>
        <taxon>Orbiliomycetes</taxon>
        <taxon>Orbiliales</taxon>
        <taxon>Orbiliaceae</taxon>
        <taxon>Arthrobotrys</taxon>
    </lineage>
</organism>
<proteinExistence type="predicted"/>
<dbReference type="EMBL" id="SAEB01000006">
    <property type="protein sequence ID" value="RVD86635.1"/>
    <property type="molecule type" value="Genomic_DNA"/>
</dbReference>
<evidence type="ECO:0000256" key="1">
    <source>
        <dbReference type="SAM" id="SignalP"/>
    </source>
</evidence>
<protein>
    <submittedName>
        <fullName evidence="2">Uncharacterized protein</fullName>
    </submittedName>
</protein>
<comment type="caution">
    <text evidence="2">The sequence shown here is derived from an EMBL/GenBank/DDBJ whole genome shotgun (WGS) entry which is preliminary data.</text>
</comment>
<dbReference type="AlphaFoldDB" id="A0A437A677"/>
<dbReference type="GeneID" id="93587212"/>
<sequence length="165" mass="18257">MDLMLYSHIIICPLVIVLYHTCTIRADDGDELSNNLFSNLAHSLHCLANNSQSSTSANHCHGLTVSFLLWPHLESPQPYTIVLAIQVAGPTWLRAVIEAKGDAELELMSSTSTDVCELWNGKPVVRAIGSPHITEVFWLENVDPNSPDLKAISQRTRALPFLLKN</sequence>
<dbReference type="OrthoDB" id="194358at2759"/>
<dbReference type="STRING" id="97331.A0A437A677"/>
<keyword evidence="1" id="KW-0732">Signal</keyword>
<accession>A0A437A677</accession>
<evidence type="ECO:0000313" key="3">
    <source>
        <dbReference type="Proteomes" id="UP000283090"/>
    </source>
</evidence>
<name>A0A437A677_ARTFL</name>
<evidence type="ECO:0000313" key="2">
    <source>
        <dbReference type="EMBL" id="RVD86635.1"/>
    </source>
</evidence>